<organism evidence="3 4">
    <name type="scientific">Prorocentrum cordatum</name>
    <dbReference type="NCBI Taxonomy" id="2364126"/>
    <lineage>
        <taxon>Eukaryota</taxon>
        <taxon>Sar</taxon>
        <taxon>Alveolata</taxon>
        <taxon>Dinophyceae</taxon>
        <taxon>Prorocentrales</taxon>
        <taxon>Prorocentraceae</taxon>
        <taxon>Prorocentrum</taxon>
    </lineage>
</organism>
<evidence type="ECO:0000256" key="1">
    <source>
        <dbReference type="SAM" id="Coils"/>
    </source>
</evidence>
<name>A0ABN9VZ37_9DINO</name>
<reference evidence="3" key="1">
    <citation type="submission" date="2023-10" db="EMBL/GenBank/DDBJ databases">
        <authorList>
            <person name="Chen Y."/>
            <person name="Shah S."/>
            <person name="Dougan E. K."/>
            <person name="Thang M."/>
            <person name="Chan C."/>
        </authorList>
    </citation>
    <scope>NUCLEOTIDE SEQUENCE [LARGE SCALE GENOMIC DNA]</scope>
</reference>
<gene>
    <name evidence="3" type="ORF">PCOR1329_LOCUS62543</name>
</gene>
<accession>A0ABN9VZ37</accession>
<proteinExistence type="predicted"/>
<feature type="region of interest" description="Disordered" evidence="2">
    <location>
        <begin position="265"/>
        <end position="285"/>
    </location>
</feature>
<keyword evidence="1" id="KW-0175">Coiled coil</keyword>
<keyword evidence="4" id="KW-1185">Reference proteome</keyword>
<comment type="caution">
    <text evidence="3">The sequence shown here is derived from an EMBL/GenBank/DDBJ whole genome shotgun (WGS) entry which is preliminary data.</text>
</comment>
<dbReference type="EMBL" id="CAUYUJ010017904">
    <property type="protein sequence ID" value="CAK0878945.1"/>
    <property type="molecule type" value="Genomic_DNA"/>
</dbReference>
<feature type="region of interest" description="Disordered" evidence="2">
    <location>
        <begin position="472"/>
        <end position="520"/>
    </location>
</feature>
<feature type="compositionally biased region" description="Gly residues" evidence="2">
    <location>
        <begin position="482"/>
        <end position="502"/>
    </location>
</feature>
<evidence type="ECO:0000313" key="3">
    <source>
        <dbReference type="EMBL" id="CAK0878945.1"/>
    </source>
</evidence>
<evidence type="ECO:0000313" key="4">
    <source>
        <dbReference type="Proteomes" id="UP001189429"/>
    </source>
</evidence>
<feature type="coiled-coil region" evidence="1">
    <location>
        <begin position="1222"/>
        <end position="1249"/>
    </location>
</feature>
<protein>
    <submittedName>
        <fullName evidence="3">Uncharacterized protein</fullName>
    </submittedName>
</protein>
<evidence type="ECO:0000256" key="2">
    <source>
        <dbReference type="SAM" id="MobiDB-lite"/>
    </source>
</evidence>
<dbReference type="Proteomes" id="UP001189429">
    <property type="component" value="Unassembled WGS sequence"/>
</dbReference>
<sequence length="1598" mass="173610">MKAYGDANYAGYRVTGEVRTHSAWGVGVYHFFRDHEVLVRTGIDVPPWLENSFHSPVGVMLNGSLSLAQAAGHTSPTRGGAAMLPRLKRQITTVKTPKALVKSANPEIPGELPRAGSIELDAADVPLVSSMQDKVQACGFLDMLDPLDWSDGLEVLAMWGGRPEAIKRELASLSQVRQALVWMCQRFRQPREDVAKPWTKAWKALCEKLRELLLSGGDAYDRRQALSSAADGLSIDITSQFLAHPSEGFFFLWYGTLWQEKKDAATRAPPASAPAVPAPAKHPGTHLSALRTSPDFATLVEGLEAQVAGMREAIADQYAAQQTLQAVQAEAATAAARDTAGTAAATAGFAGALMKQLRGALLAPGGAGLAGLADGAAAAPSSGGGSALPADVAVAEVHASPRRHLVALDGAALAQSIPGASLAAVSAPGRVTPAGPGMARQSWSKLLLGLPPRGRNLEVELPERLALHVERQPLGRAARAGRGAGASPGRGGRARPPGGGVRGRPSAAGAALGPRRSSLQGREFPSHWVATVQPEEQASWGRALMAGCLGQGRPEASPGAVRLPRPPGCLPAAASYRRRFSGEATSGRLCAEARWISESRLALLRKKRGVAPGPIRAGELRRRAVVEMLQQETIQERLQLRKSHAVPTAGDVAAELLRVHDEVDLEQTVYRCNTVHGTRTSFDYPAPTGFCPDPADPEWGKAGDGRDAERTRSAALLYASATRGSGEFFSPVASPSAGVMTAEVLSQPTAGMRRSTGLPLQPCAALLRRAYTRATDGDSPQAVEEGRLDDDDEVTSVASCSMRDSAASVLEALASRCVLLRRRRRAASRRMQLMLNIVLGSHDACIERLIAAPRLFIAFSQEEEALQFLIGRPPRVSEAFDEGPPEAVERCDTSSVASADAASLRVSGAFDKGPPEAFERCDIASVAFADTARLREEQLQRFIRYHTNPLFSCLRLTAAVSKLCKRSSLAQDIWHGEHARLKRAAVQIFELLPQDAFDRIFENTAKRQTFMSLAFHEAAECLEMMDAPRFQDYLRTRWNGALPLLEDVQTPEDYVEYCRSWLDPNTLIFSPKLRVMFHALSFVLFTVFLQLLPSDFFVVCTLQPSATHILLWTTVAAGQARRFELFLVLLYLVRGALRHTARAGGLAPDLGRPLSGSRPAALHGGRRTLWRGARVLLLHCAAPRVVPLLGLHGDPLMSRDAVEMVWGFAGGRSRRMQTTRQIAALRKSNRAAKLRIEELERQLEEAEARRLQLVPSRWGSKHECEQLLLKVPRRVFISVMRLGLGKRQQSKRRKKDDLAENLSWIMTIEEAQLGGSGNYSQQMSKWAVESMSAIECNLFWSMMGLSHKADRPWVHLRHFLQSHDDLVRKSGAGALAHLVWYKGEEIYKEAVEACDISYWEQFLLDDEATNQQDAGDDGDRHSPVLDLASCGIELGTACATNFKCRVLDRIHVLPATILLFGYKRPGHKCAKRLAVAQEILDPATTEINAVKLRYDTTDIVLAALAAPAMAADDSLVALAPPDAPAPAAALPPTPALLERRRTLPIPTRPTEDPIKPFNIISSRKFVQDLLLLITLHAWVRSLIFQVLQLAAPGTGTGK</sequence>
<feature type="compositionally biased region" description="Low complexity" evidence="2">
    <location>
        <begin position="266"/>
        <end position="282"/>
    </location>
</feature>